<dbReference type="EC" id="3.1.-.-" evidence="6"/>
<evidence type="ECO:0000256" key="4">
    <source>
        <dbReference type="ARBA" id="ARBA00022801"/>
    </source>
</evidence>
<dbReference type="GO" id="GO:0004519">
    <property type="term" value="F:endonuclease activity"/>
    <property type="evidence" value="ECO:0007669"/>
    <property type="project" value="UniProtKB-KW"/>
</dbReference>
<evidence type="ECO:0000256" key="6">
    <source>
        <dbReference type="PIRNR" id="PIRNR018267"/>
    </source>
</evidence>
<dbReference type="SUPFAM" id="SSF52980">
    <property type="entry name" value="Restriction endonuclease-like"/>
    <property type="match status" value="1"/>
</dbReference>
<gene>
    <name evidence="7" type="primary">vsr</name>
    <name evidence="7" type="ORF">IHQ72_02775</name>
</gene>
<reference evidence="7" key="1">
    <citation type="submission" date="2020-09" db="EMBL/GenBank/DDBJ databases">
        <title>Rhizobia associated with sainfoin plants.</title>
        <authorList>
            <person name="Asharfi S."/>
            <person name="Kuzmanovic N."/>
            <person name="Bunk B."/>
            <person name="Sproeer C."/>
            <person name="Becker M."/>
            <person name="Thuenen T."/>
        </authorList>
    </citation>
    <scope>NUCLEOTIDE SEQUENCE</scope>
    <source>
        <strain evidence="7">OM4</strain>
    </source>
</reference>
<dbReference type="Gene3D" id="3.40.960.10">
    <property type="entry name" value="VSR Endonuclease"/>
    <property type="match status" value="1"/>
</dbReference>
<dbReference type="InterPro" id="IPR011335">
    <property type="entry name" value="Restrct_endonuc-II-like"/>
</dbReference>
<keyword evidence="1 6" id="KW-0540">Nuclease</keyword>
<dbReference type="Pfam" id="PF03852">
    <property type="entry name" value="Vsr"/>
    <property type="match status" value="1"/>
</dbReference>
<dbReference type="InterPro" id="IPR004603">
    <property type="entry name" value="DNA_mismatch_endonuc_vsr"/>
</dbReference>
<name>A0ABY5R8Z5_9HYPH</name>
<dbReference type="Proteomes" id="UP001058098">
    <property type="component" value="Chromosome"/>
</dbReference>
<accession>A0ABY5R8Z5</accession>
<protein>
    <recommendedName>
        <fullName evidence="6">Very short patch repair endonuclease</fullName>
        <ecNumber evidence="6">3.1.-.-</ecNumber>
    </recommendedName>
</protein>
<proteinExistence type="inferred from homology"/>
<evidence type="ECO:0000256" key="2">
    <source>
        <dbReference type="ARBA" id="ARBA00022759"/>
    </source>
</evidence>
<evidence type="ECO:0000256" key="5">
    <source>
        <dbReference type="ARBA" id="ARBA00023204"/>
    </source>
</evidence>
<keyword evidence="3 6" id="KW-0227">DNA damage</keyword>
<dbReference type="PIRSF" id="PIRSF018267">
    <property type="entry name" value="VSR_endonuc"/>
    <property type="match status" value="1"/>
</dbReference>
<dbReference type="EMBL" id="CP062229">
    <property type="protein sequence ID" value="UVC18839.1"/>
    <property type="molecule type" value="Genomic_DNA"/>
</dbReference>
<evidence type="ECO:0000313" key="7">
    <source>
        <dbReference type="EMBL" id="UVC18839.1"/>
    </source>
</evidence>
<dbReference type="CDD" id="cd00221">
    <property type="entry name" value="Vsr"/>
    <property type="match status" value="1"/>
</dbReference>
<comment type="function">
    <text evidence="6">May nick specific sequences that contain T:G mispairs resulting from m5C-deamination.</text>
</comment>
<organism evidence="7 8">
    <name type="scientific">Mesorhizobium onobrychidis</name>
    <dbReference type="NCBI Taxonomy" id="2775404"/>
    <lineage>
        <taxon>Bacteria</taxon>
        <taxon>Pseudomonadati</taxon>
        <taxon>Pseudomonadota</taxon>
        <taxon>Alphaproteobacteria</taxon>
        <taxon>Hyphomicrobiales</taxon>
        <taxon>Phyllobacteriaceae</taxon>
        <taxon>Mesorhizobium</taxon>
    </lineage>
</organism>
<dbReference type="NCBIfam" id="TIGR00632">
    <property type="entry name" value="vsr"/>
    <property type="match status" value="1"/>
</dbReference>
<evidence type="ECO:0000256" key="1">
    <source>
        <dbReference type="ARBA" id="ARBA00022722"/>
    </source>
</evidence>
<sequence length="142" mass="16313">MVDSISSEVRSRIMGLIRGRNTRPEIYVRRILHAAGYRFRVHRKDLPGRPDIVLPKYWTAVFINGCFWHGHDCRRGKRPSSNTEFWAEKIDRTMGRDRRNSEALTAAGWRVVTIWECRLEADTDALLADLADVSGRATVLSS</sequence>
<evidence type="ECO:0000313" key="8">
    <source>
        <dbReference type="Proteomes" id="UP001058098"/>
    </source>
</evidence>
<keyword evidence="4 6" id="KW-0378">Hydrolase</keyword>
<keyword evidence="8" id="KW-1185">Reference proteome</keyword>
<comment type="similarity">
    <text evidence="6">Belongs to the vsr family.</text>
</comment>
<keyword evidence="2 6" id="KW-0255">Endonuclease</keyword>
<keyword evidence="5 6" id="KW-0234">DNA repair</keyword>
<evidence type="ECO:0000256" key="3">
    <source>
        <dbReference type="ARBA" id="ARBA00022763"/>
    </source>
</evidence>